<dbReference type="RefSeq" id="WP_146820644.1">
    <property type="nucleotide sequence ID" value="NZ_CP029077.1"/>
</dbReference>
<sequence>MRKLRKKGNLLIPVLLFLLILTGLLTILTLTQTILQQYKASRIIYDYNRLSTAIKSFQSSFSYWPGDVSYSSLTGPLANASVKADTLYTETNYNNTTHYGQSGNGIIGSVKSTLTWLELGVSGILKDSSINYTKSLNGVGIQTLSYNYLVGNNMLPESSFDSNLAWTFSLDLANQGAPSYTVPYGSAIYNSTYGVYNTMWSGMPKLTLYKWGSATYAGYLDLTNASGDISAVSPSLAFIVDQKIDDGFPYGPRSIVVGDGYQVSSSAGSKCNNIGVLYSAATQQSQFTGTTAVPVKYIHGSTIKGCVMTFRF</sequence>
<proteinExistence type="predicted"/>
<organism evidence="1 2">
    <name type="scientific">Candidatus Deianiraea vastatrix</name>
    <dbReference type="NCBI Taxonomy" id="2163644"/>
    <lineage>
        <taxon>Bacteria</taxon>
        <taxon>Pseudomonadati</taxon>
        <taxon>Pseudomonadota</taxon>
        <taxon>Alphaproteobacteria</taxon>
        <taxon>Rickettsiales</taxon>
        <taxon>Candidatus Deianiraeaceae</taxon>
        <taxon>Candidatus Deianiraea</taxon>
    </lineage>
</organism>
<evidence type="ECO:0000313" key="1">
    <source>
        <dbReference type="EMBL" id="QED23368.1"/>
    </source>
</evidence>
<dbReference type="EMBL" id="CP029077">
    <property type="protein sequence ID" value="QED23368.1"/>
    <property type="molecule type" value="Genomic_DNA"/>
</dbReference>
<accession>A0A5B8XDG9</accession>
<dbReference type="AlphaFoldDB" id="A0A5B8XDG9"/>
<protein>
    <submittedName>
        <fullName evidence="1">Uncharacterized protein</fullName>
    </submittedName>
</protein>
<gene>
    <name evidence="1" type="ORF">Deia_00573</name>
</gene>
<keyword evidence="2" id="KW-1185">Reference proteome</keyword>
<dbReference type="Proteomes" id="UP000321934">
    <property type="component" value="Chromosome"/>
</dbReference>
<name>A0A5B8XDG9_9RICK</name>
<evidence type="ECO:0000313" key="2">
    <source>
        <dbReference type="Proteomes" id="UP000321934"/>
    </source>
</evidence>
<reference evidence="1 2" key="1">
    <citation type="journal article" date="2019" name="ISME J.">
        <title>Deianiraea, an extracellular bacterium associated with the ciliate Paramecium, suggests an alternative scenario for the evolution of Rickettsiales.</title>
        <authorList>
            <person name="Castelli M."/>
            <person name="Sabaneyeva E."/>
            <person name="Lanzoni O."/>
            <person name="Lebedeva N."/>
            <person name="Floriano A.M."/>
            <person name="Gaiarsa S."/>
            <person name="Benken K."/>
            <person name="Modeo L."/>
            <person name="Bandi C."/>
            <person name="Potekhin A."/>
            <person name="Sassera D."/>
            <person name="Petroni G."/>
        </authorList>
    </citation>
    <scope>NUCLEOTIDE SEQUENCE [LARGE SCALE GENOMIC DNA]</scope>
    <source>
        <strain evidence="1">CyL4-1</strain>
    </source>
</reference>